<comment type="caution">
    <text evidence="1">The sequence shown here is derived from an EMBL/GenBank/DDBJ whole genome shotgun (WGS) entry which is preliminary data.</text>
</comment>
<dbReference type="Gene3D" id="1.50.10.20">
    <property type="match status" value="1"/>
</dbReference>
<accession>A0ABV5ND01</accession>
<dbReference type="SUPFAM" id="SSF48239">
    <property type="entry name" value="Terpenoid cyclases/Protein prenyltransferases"/>
    <property type="match status" value="1"/>
</dbReference>
<gene>
    <name evidence="1" type="ORF">ACFFR3_01240</name>
</gene>
<keyword evidence="2" id="KW-1185">Reference proteome</keyword>
<dbReference type="Proteomes" id="UP001589568">
    <property type="component" value="Unassembled WGS sequence"/>
</dbReference>
<sequence>MDVLDRAERYLLHHGRLIDRLRFQALFRGGPREPVLHALHAYQNPDGGFGHALEPDLRGAGSQPESVEVALWILDELDAFGSPMVAAACDYLASVTTPDGGVPWVLPSVRETPRAPWWQTDDDPPGALVPTAPIAGLLHKHGVAHPWLAGATAFCWSRLADLKEPGTYEAMAALTFLTYVPDRERALAEFDRLRDVLLGTVTYDLDAPGHVHHPLDFAPRPSPLPLFPQDILDTHLDALLAAQSPDGGWGPNWTMWTPLVEHEWGGYITVQRLQTLHAYGRLGDLS</sequence>
<dbReference type="InterPro" id="IPR008930">
    <property type="entry name" value="Terpenoid_cyclase/PrenylTrfase"/>
</dbReference>
<reference evidence="1 2" key="1">
    <citation type="submission" date="2024-09" db="EMBL/GenBank/DDBJ databases">
        <authorList>
            <person name="Sun Q."/>
            <person name="Mori K."/>
        </authorList>
    </citation>
    <scope>NUCLEOTIDE SEQUENCE [LARGE SCALE GENOMIC DNA]</scope>
    <source>
        <strain evidence="1 2">JCM 3324</strain>
    </source>
</reference>
<organism evidence="1 2">
    <name type="scientific">Nonomuraea salmonea</name>
    <dbReference type="NCBI Taxonomy" id="46181"/>
    <lineage>
        <taxon>Bacteria</taxon>
        <taxon>Bacillati</taxon>
        <taxon>Actinomycetota</taxon>
        <taxon>Actinomycetes</taxon>
        <taxon>Streptosporangiales</taxon>
        <taxon>Streptosporangiaceae</taxon>
        <taxon>Nonomuraea</taxon>
    </lineage>
</organism>
<evidence type="ECO:0000313" key="1">
    <source>
        <dbReference type="EMBL" id="MFB9468107.1"/>
    </source>
</evidence>
<evidence type="ECO:0008006" key="3">
    <source>
        <dbReference type="Google" id="ProtNLM"/>
    </source>
</evidence>
<dbReference type="RefSeq" id="WP_364382857.1">
    <property type="nucleotide sequence ID" value="NZ_JBHMCF010000003.1"/>
</dbReference>
<protein>
    <recommendedName>
        <fullName evidence="3">Prenyltransferase</fullName>
    </recommendedName>
</protein>
<dbReference type="EMBL" id="JBHMCF010000003">
    <property type="protein sequence ID" value="MFB9468107.1"/>
    <property type="molecule type" value="Genomic_DNA"/>
</dbReference>
<evidence type="ECO:0000313" key="2">
    <source>
        <dbReference type="Proteomes" id="UP001589568"/>
    </source>
</evidence>
<name>A0ABV5ND01_9ACTN</name>
<proteinExistence type="predicted"/>